<feature type="region of interest" description="Disordered" evidence="1">
    <location>
        <begin position="1"/>
        <end position="21"/>
    </location>
</feature>
<name>A0A2U3E3H8_PURLI</name>
<evidence type="ECO:0000256" key="1">
    <source>
        <dbReference type="SAM" id="MobiDB-lite"/>
    </source>
</evidence>
<feature type="compositionally biased region" description="Low complexity" evidence="1">
    <location>
        <begin position="211"/>
        <end position="224"/>
    </location>
</feature>
<accession>A0A2U3E3H8</accession>
<gene>
    <name evidence="2" type="ORF">PCL_01448</name>
</gene>
<feature type="region of interest" description="Disordered" evidence="1">
    <location>
        <begin position="204"/>
        <end position="256"/>
    </location>
</feature>
<sequence>MGKREREGEEDGTGGGADAGCGGGAVLVAVSARADLLMYPSTRAHDMAWSSGARLELEERPSTGRSALEEEGMWGIEGDGVRASPTSGCKPWWMHGDGQEPGGNKDGLWWFGVLLVEGGGLEGGGRAEVDVAGKAWQGRTLLLDAEPTAAGPAQELALVLQLSTWSSRRPRLAALDWTTGGLPPATNSGNSALYKLAPAHPISSGATPVEAASAGSSPPSTAARGAKKAEYGGRMGTNPGPGRKPWPNDPSTVEARRLSPSPHLAAWPGFAVSWSEVGRARSRPFSTPNFFHLAMRVPVARTHDSFVCSARLRAKLTPPCATCGEHAVGAWRGGRGPQREGQGPRRTNCLEKRQSWLAGVLSPRPARDVLPWHEDRSRGWMAWARMGEMRAGWGQGERVRGSPGFVLARQMPRPWFSLHDLVAGQRIAIVLQQPPAVVNCGAGSTAQRSPRISGPSRMAFWACKPSHGTGVGRAGPVGGIPSLVLIPRTGMYSRYVHGQVTHRPRAVKDFKAQQKENTRGAKN</sequence>
<dbReference type="Proteomes" id="UP000245956">
    <property type="component" value="Unassembled WGS sequence"/>
</dbReference>
<comment type="caution">
    <text evidence="2">The sequence shown here is derived from an EMBL/GenBank/DDBJ whole genome shotgun (WGS) entry which is preliminary data.</text>
</comment>
<dbReference type="EMBL" id="LCWV01000013">
    <property type="protein sequence ID" value="PWI69063.1"/>
    <property type="molecule type" value="Genomic_DNA"/>
</dbReference>
<reference evidence="2 3" key="1">
    <citation type="journal article" date="2016" name="Front. Microbiol.">
        <title>Genome and transcriptome sequences reveal the specific parasitism of the nematophagous Purpureocillium lilacinum 36-1.</title>
        <authorList>
            <person name="Xie J."/>
            <person name="Li S."/>
            <person name="Mo C."/>
            <person name="Xiao X."/>
            <person name="Peng D."/>
            <person name="Wang G."/>
            <person name="Xiao Y."/>
        </authorList>
    </citation>
    <scope>NUCLEOTIDE SEQUENCE [LARGE SCALE GENOMIC DNA]</scope>
    <source>
        <strain evidence="2 3">36-1</strain>
    </source>
</reference>
<protein>
    <submittedName>
        <fullName evidence="2">Uncharacterized protein</fullName>
    </submittedName>
</protein>
<dbReference type="AlphaFoldDB" id="A0A2U3E3H8"/>
<organism evidence="2 3">
    <name type="scientific">Purpureocillium lilacinum</name>
    <name type="common">Paecilomyces lilacinus</name>
    <dbReference type="NCBI Taxonomy" id="33203"/>
    <lineage>
        <taxon>Eukaryota</taxon>
        <taxon>Fungi</taxon>
        <taxon>Dikarya</taxon>
        <taxon>Ascomycota</taxon>
        <taxon>Pezizomycotina</taxon>
        <taxon>Sordariomycetes</taxon>
        <taxon>Hypocreomycetidae</taxon>
        <taxon>Hypocreales</taxon>
        <taxon>Ophiocordycipitaceae</taxon>
        <taxon>Purpureocillium</taxon>
    </lineage>
</organism>
<evidence type="ECO:0000313" key="2">
    <source>
        <dbReference type="EMBL" id="PWI69063.1"/>
    </source>
</evidence>
<proteinExistence type="predicted"/>
<evidence type="ECO:0000313" key="3">
    <source>
        <dbReference type="Proteomes" id="UP000245956"/>
    </source>
</evidence>